<feature type="compositionally biased region" description="Acidic residues" evidence="5">
    <location>
        <begin position="522"/>
        <end position="533"/>
    </location>
</feature>
<feature type="transmembrane region" description="Helical" evidence="6">
    <location>
        <begin position="452"/>
        <end position="470"/>
    </location>
</feature>
<dbReference type="Gene3D" id="1.20.1250.20">
    <property type="entry name" value="MFS general substrate transporter like domains"/>
    <property type="match status" value="1"/>
</dbReference>
<evidence type="ECO:0000256" key="6">
    <source>
        <dbReference type="SAM" id="Phobius"/>
    </source>
</evidence>
<gene>
    <name evidence="8" type="ORF">PSEUBRA_SCAF5g02254</name>
</gene>
<dbReference type="GO" id="GO:0005886">
    <property type="term" value="C:plasma membrane"/>
    <property type="evidence" value="ECO:0007669"/>
    <property type="project" value="TreeGrafter"/>
</dbReference>
<feature type="region of interest" description="Disordered" evidence="5">
    <location>
        <begin position="501"/>
        <end position="540"/>
    </location>
</feature>
<dbReference type="InterPro" id="IPR020846">
    <property type="entry name" value="MFS_dom"/>
</dbReference>
<dbReference type="Pfam" id="PF00083">
    <property type="entry name" value="Sugar_tr"/>
    <property type="match status" value="1"/>
</dbReference>
<keyword evidence="3 6" id="KW-1133">Transmembrane helix</keyword>
<evidence type="ECO:0000256" key="1">
    <source>
        <dbReference type="ARBA" id="ARBA00004141"/>
    </source>
</evidence>
<feature type="transmembrane region" description="Helical" evidence="6">
    <location>
        <begin position="331"/>
        <end position="351"/>
    </location>
</feature>
<feature type="transmembrane region" description="Helical" evidence="6">
    <location>
        <begin position="291"/>
        <end position="311"/>
    </location>
</feature>
<evidence type="ECO:0000313" key="9">
    <source>
        <dbReference type="Proteomes" id="UP000019377"/>
    </source>
</evidence>
<evidence type="ECO:0000313" key="8">
    <source>
        <dbReference type="EMBL" id="EST05415.1"/>
    </source>
</evidence>
<evidence type="ECO:0000256" key="5">
    <source>
        <dbReference type="SAM" id="MobiDB-lite"/>
    </source>
</evidence>
<dbReference type="InterPro" id="IPR036259">
    <property type="entry name" value="MFS_trans_sf"/>
</dbReference>
<dbReference type="EMBL" id="KI545891">
    <property type="protein sequence ID" value="EST05415.1"/>
    <property type="molecule type" value="Genomic_DNA"/>
</dbReference>
<feature type="transmembrane region" description="Helical" evidence="6">
    <location>
        <begin position="55"/>
        <end position="71"/>
    </location>
</feature>
<dbReference type="Proteomes" id="UP000019377">
    <property type="component" value="Unassembled WGS sequence"/>
</dbReference>
<dbReference type="PANTHER" id="PTHR23508:SF10">
    <property type="entry name" value="CARBOXYLIC ACID TRANSPORTER PROTEIN HOMOLOG"/>
    <property type="match status" value="1"/>
</dbReference>
<feature type="region of interest" description="Disordered" evidence="5">
    <location>
        <begin position="1"/>
        <end position="36"/>
    </location>
</feature>
<feature type="transmembrane region" description="Helical" evidence="6">
    <location>
        <begin position="100"/>
        <end position="119"/>
    </location>
</feature>
<comment type="subcellular location">
    <subcellularLocation>
        <location evidence="1">Membrane</location>
        <topology evidence="1">Multi-pass membrane protein</topology>
    </subcellularLocation>
</comment>
<keyword evidence="9" id="KW-1185">Reference proteome</keyword>
<feature type="transmembrane region" description="Helical" evidence="6">
    <location>
        <begin position="240"/>
        <end position="261"/>
    </location>
</feature>
<evidence type="ECO:0000259" key="7">
    <source>
        <dbReference type="PROSITE" id="PS50850"/>
    </source>
</evidence>
<proteinExistence type="predicted"/>
<dbReference type="HOGENOM" id="CLU_001265_46_12_1"/>
<reference evidence="9" key="1">
    <citation type="journal article" date="2013" name="Genome Announc.">
        <title>Draft genome sequence of Pseudozyma brasiliensis sp. nov. strain GHG001, a high producer of endo-1,4-xylanase isolated from an insect pest of sugarcane.</title>
        <authorList>
            <person name="Oliveira J.V.D.C."/>
            <person name="dos Santos R.A.C."/>
            <person name="Borges T.A."/>
            <person name="Riano-Pachon D.M."/>
            <person name="Goldman G.H."/>
        </authorList>
    </citation>
    <scope>NUCLEOTIDE SEQUENCE [LARGE SCALE GENOMIC DNA]</scope>
    <source>
        <strain evidence="9">GHG001</strain>
    </source>
</reference>
<dbReference type="PROSITE" id="PS50850">
    <property type="entry name" value="MFS"/>
    <property type="match status" value="1"/>
</dbReference>
<keyword evidence="4 6" id="KW-0472">Membrane</keyword>
<feature type="transmembrane region" description="Helical" evidence="6">
    <location>
        <begin position="383"/>
        <end position="401"/>
    </location>
</feature>
<dbReference type="SUPFAM" id="SSF103473">
    <property type="entry name" value="MFS general substrate transporter"/>
    <property type="match status" value="1"/>
</dbReference>
<feature type="transmembrane region" description="Helical" evidence="6">
    <location>
        <begin position="197"/>
        <end position="220"/>
    </location>
</feature>
<keyword evidence="2 6" id="KW-0812">Transmembrane</keyword>
<sequence>MEVHTLAATGRSDTSDDVIQSKSSPPSTPGAHDAAHQLTATTSAGEIKKPRSNNSILLILAAGCALLSDGYQNSLMTMTNVVFRTRYGTKVYDAATQTRISNASLVGAIIGQIAVGLICDRVGRKAGVTLTTTLLVLGAIFATAAYPVDNKPANMFWWLTVARGCVGVGVGGEYPASSTSASEAANERLGAKHRSQVFILVTNLVLGLGTLVSLGFFMVVLRITGYHDTKDAAGFRDLGIIWRTVFGFGALFPLIIFYFRMMVLNSSLYRKTAMRKKVPYKLALRRYWKRLLGTAGVWFIYDFVVFPLGVFSGTIISTVLHNPSLIRVAEWQFFLSFLGLPGTFIGVWALPYLGSRKCFMIGLGGFLVLGLIIGCAYEQVSSNVAAIVILFGLLASSGNFGPGNMCGLTSSEVYPSALRGTFYGISAAVGKTGAAIGTQAFTPIQTHLGKKWVFIISALLGLTGIALVYFCIPETTKFDLAEEDRAWLQHLVDNGWEGEIGDGSEGVTGAKEALGRVKNSDADDISTDDEESALSEKASR</sequence>
<feature type="transmembrane region" description="Helical" evidence="6">
    <location>
        <begin position="358"/>
        <end position="377"/>
    </location>
</feature>
<dbReference type="RefSeq" id="XP_016290404.1">
    <property type="nucleotide sequence ID" value="XM_016438539.1"/>
</dbReference>
<dbReference type="AlphaFoldDB" id="V5EKI7"/>
<protein>
    <submittedName>
        <fullName evidence="8">Putative glycerophosphoinositol permease</fullName>
    </submittedName>
</protein>
<dbReference type="OMA" id="RGPIFIL"/>
<organism evidence="8 9">
    <name type="scientific">Kalmanozyma brasiliensis (strain GHG001)</name>
    <name type="common">Yeast</name>
    <name type="synonym">Pseudozyma brasiliensis</name>
    <dbReference type="NCBI Taxonomy" id="1365824"/>
    <lineage>
        <taxon>Eukaryota</taxon>
        <taxon>Fungi</taxon>
        <taxon>Dikarya</taxon>
        <taxon>Basidiomycota</taxon>
        <taxon>Ustilaginomycotina</taxon>
        <taxon>Ustilaginomycetes</taxon>
        <taxon>Ustilaginales</taxon>
        <taxon>Ustilaginaceae</taxon>
        <taxon>Kalmanozyma</taxon>
    </lineage>
</organism>
<dbReference type="eggNOG" id="KOG0252">
    <property type="taxonomic scope" value="Eukaryota"/>
</dbReference>
<evidence type="ECO:0000256" key="4">
    <source>
        <dbReference type="ARBA" id="ARBA00023136"/>
    </source>
</evidence>
<dbReference type="STRING" id="1365824.V5EKI7"/>
<dbReference type="InterPro" id="IPR005828">
    <property type="entry name" value="MFS_sugar_transport-like"/>
</dbReference>
<name>V5EKI7_KALBG</name>
<dbReference type="GO" id="GO:0046943">
    <property type="term" value="F:carboxylic acid transmembrane transporter activity"/>
    <property type="evidence" value="ECO:0007669"/>
    <property type="project" value="TreeGrafter"/>
</dbReference>
<evidence type="ECO:0000256" key="3">
    <source>
        <dbReference type="ARBA" id="ARBA00022989"/>
    </source>
</evidence>
<feature type="transmembrane region" description="Helical" evidence="6">
    <location>
        <begin position="156"/>
        <end position="176"/>
    </location>
</feature>
<dbReference type="GeneID" id="27421235"/>
<accession>V5EKI7</accession>
<feature type="domain" description="Major facilitator superfamily (MFS) profile" evidence="7">
    <location>
        <begin position="58"/>
        <end position="476"/>
    </location>
</feature>
<dbReference type="PANTHER" id="PTHR23508">
    <property type="entry name" value="CARBOXYLIC ACID TRANSPORTER PROTEIN HOMOLOG"/>
    <property type="match status" value="1"/>
</dbReference>
<dbReference type="OrthoDB" id="2153661at2759"/>
<evidence type="ECO:0000256" key="2">
    <source>
        <dbReference type="ARBA" id="ARBA00022692"/>
    </source>
</evidence>
<feature type="transmembrane region" description="Helical" evidence="6">
    <location>
        <begin position="126"/>
        <end position="144"/>
    </location>
</feature>